<evidence type="ECO:0000259" key="2">
    <source>
        <dbReference type="Pfam" id="PF05569"/>
    </source>
</evidence>
<feature type="transmembrane region" description="Helical" evidence="1">
    <location>
        <begin position="222"/>
        <end position="241"/>
    </location>
</feature>
<evidence type="ECO:0000256" key="1">
    <source>
        <dbReference type="SAM" id="Phobius"/>
    </source>
</evidence>
<keyword evidence="1" id="KW-1133">Transmembrane helix</keyword>
<dbReference type="CDD" id="cd07341">
    <property type="entry name" value="M56_BlaR1_MecR1_like"/>
    <property type="match status" value="1"/>
</dbReference>
<sequence>MPLFFITKVVYVESPKITLPVAPENNNLPIIIDKATTITTESIDWLQILFIVYGIVATILIIKVIIDLFSLAKLLRKQTIQKQEDLSYININQDIAPFSFFNYIVFNSSLYSQEELESILLHEKIHSQEKHSVDVLVAKLFTIVFWFNPLIWWYQKAIIQNLEYIADSKAIQNIEDKKCYQMALLKVVSHQNCLPITNHFYQSLIKKRIVMLNKNQSNKKSIWKYTLILPVIIAFVFLFQIKVVAQEKLIQISDGSSISASTREVTEMYWTKNSTDEEFKDDIESLKSSDITMSLSGIKRNDKNEIIEIMISYQDKLGNSDSKKIFKENGIDPIYFRRDINQDGKGEIGFYNLGTNEITSTENEKYVSIFNSQFESDTEDNLDRLFIINGKPYTKEDLKGKNIAIIDGNIIKLSPKEALKKYGKRAKDGAVIFKGETEIINNVLDADFPVPPPPPAPPVKSKTTSEVNQEKNRFYIINGKEYFQNDLKGYTLKCDGAITYYDEEEAVKKFGEKAKDGAMVFNGVTTLEKINVSKETLERKTIIFSNDNGDDIVFIPAEKILKLPHYPSIRLNDEGLILIVNGVQKLNPLETLNQTNLQNVKSVRVFDENGKETLGSLTKKIVITTK</sequence>
<evidence type="ECO:0000313" key="4">
    <source>
        <dbReference type="Proteomes" id="UP001500426"/>
    </source>
</evidence>
<protein>
    <recommendedName>
        <fullName evidence="2">Peptidase M56 domain-containing protein</fullName>
    </recommendedName>
</protein>
<organism evidence="3 4">
    <name type="scientific">Flavobacterium chungnamense</name>
    <dbReference type="NCBI Taxonomy" id="706182"/>
    <lineage>
        <taxon>Bacteria</taxon>
        <taxon>Pseudomonadati</taxon>
        <taxon>Bacteroidota</taxon>
        <taxon>Flavobacteriia</taxon>
        <taxon>Flavobacteriales</taxon>
        <taxon>Flavobacteriaceae</taxon>
        <taxon>Flavobacterium</taxon>
    </lineage>
</organism>
<reference evidence="4" key="1">
    <citation type="journal article" date="2019" name="Int. J. Syst. Evol. Microbiol.">
        <title>The Global Catalogue of Microorganisms (GCM) 10K type strain sequencing project: providing services to taxonomists for standard genome sequencing and annotation.</title>
        <authorList>
            <consortium name="The Broad Institute Genomics Platform"/>
            <consortium name="The Broad Institute Genome Sequencing Center for Infectious Disease"/>
            <person name="Wu L."/>
            <person name="Ma J."/>
        </authorList>
    </citation>
    <scope>NUCLEOTIDE SEQUENCE [LARGE SCALE GENOMIC DNA]</scope>
    <source>
        <strain evidence="4">JCM 17068</strain>
    </source>
</reference>
<feature type="transmembrane region" description="Helical" evidence="1">
    <location>
        <begin position="48"/>
        <end position="72"/>
    </location>
</feature>
<keyword evidence="4" id="KW-1185">Reference proteome</keyword>
<evidence type="ECO:0000313" key="3">
    <source>
        <dbReference type="EMBL" id="GAA4056480.1"/>
    </source>
</evidence>
<gene>
    <name evidence="3" type="ORF">GCM10022388_23930</name>
</gene>
<dbReference type="Pfam" id="PF05569">
    <property type="entry name" value="Peptidase_M56"/>
    <property type="match status" value="1"/>
</dbReference>
<dbReference type="InterPro" id="IPR008756">
    <property type="entry name" value="Peptidase_M56"/>
</dbReference>
<dbReference type="EMBL" id="BAABCS010000020">
    <property type="protein sequence ID" value="GAA4056480.1"/>
    <property type="molecule type" value="Genomic_DNA"/>
</dbReference>
<keyword evidence="1" id="KW-0812">Transmembrane</keyword>
<dbReference type="PANTHER" id="PTHR34978">
    <property type="entry name" value="POSSIBLE SENSOR-TRANSDUCER PROTEIN BLAR"/>
    <property type="match status" value="1"/>
</dbReference>
<dbReference type="Proteomes" id="UP001500426">
    <property type="component" value="Unassembled WGS sequence"/>
</dbReference>
<proteinExistence type="predicted"/>
<feature type="domain" description="Peptidase M56" evidence="2">
    <location>
        <begin position="41"/>
        <end position="212"/>
    </location>
</feature>
<name>A0ABP7V122_9FLAO</name>
<keyword evidence="1" id="KW-0472">Membrane</keyword>
<accession>A0ABP7V122</accession>
<dbReference type="PANTHER" id="PTHR34978:SF3">
    <property type="entry name" value="SLR0241 PROTEIN"/>
    <property type="match status" value="1"/>
</dbReference>
<comment type="caution">
    <text evidence="3">The sequence shown here is derived from an EMBL/GenBank/DDBJ whole genome shotgun (WGS) entry which is preliminary data.</text>
</comment>
<dbReference type="InterPro" id="IPR052173">
    <property type="entry name" value="Beta-lactam_resp_regulator"/>
</dbReference>